<dbReference type="SUPFAM" id="SSF52317">
    <property type="entry name" value="Class I glutamine amidotransferase-like"/>
    <property type="match status" value="1"/>
</dbReference>
<name>E0E2D4_9FIRM</name>
<dbReference type="HAMAP" id="MF_00028">
    <property type="entry name" value="CobQ"/>
    <property type="match status" value="1"/>
</dbReference>
<comment type="caution">
    <text evidence="4">The sequence shown here is derived from an EMBL/GenBank/DDBJ whole genome shotgun (WGS) entry which is preliminary data.</text>
</comment>
<dbReference type="Proteomes" id="UP000003244">
    <property type="component" value="Unassembled WGS sequence"/>
</dbReference>
<dbReference type="UniPathway" id="UPA00148"/>
<evidence type="ECO:0000256" key="1">
    <source>
        <dbReference type="ARBA" id="ARBA00022962"/>
    </source>
</evidence>
<dbReference type="InterPro" id="IPR029062">
    <property type="entry name" value="Class_I_gatase-like"/>
</dbReference>
<dbReference type="PANTHER" id="PTHR21343:SF1">
    <property type="entry name" value="COBYRIC ACID SYNTHASE"/>
    <property type="match status" value="1"/>
</dbReference>
<protein>
    <recommendedName>
        <fullName evidence="2">Cobyric acid synthase</fullName>
    </recommendedName>
</protein>
<dbReference type="InterPro" id="IPR027417">
    <property type="entry name" value="P-loop_NTPase"/>
</dbReference>
<comment type="function">
    <text evidence="2">Catalyzes amidations at positions B, D, E, and G on adenosylcobyrinic A,C-diamide. NH(2) groups are provided by glutamine, and one molecule of ATP is hydrogenolyzed for each amidation.</text>
</comment>
<dbReference type="eggNOG" id="COG1492">
    <property type="taxonomic scope" value="Bacteria"/>
</dbReference>
<dbReference type="Gene3D" id="3.40.50.300">
    <property type="entry name" value="P-loop containing nucleotide triphosphate hydrolases"/>
    <property type="match status" value="1"/>
</dbReference>
<dbReference type="GO" id="GO:0016874">
    <property type="term" value="F:ligase activity"/>
    <property type="evidence" value="ECO:0007669"/>
    <property type="project" value="UniProtKB-KW"/>
</dbReference>
<reference evidence="4 5" key="1">
    <citation type="submission" date="2010-08" db="EMBL/GenBank/DDBJ databases">
        <authorList>
            <person name="Harkins D.M."/>
            <person name="Madupu R."/>
            <person name="Durkin A.S."/>
            <person name="Torralba M."/>
            <person name="Methe B."/>
            <person name="Sutton G.G."/>
            <person name="Nelson K.E."/>
        </authorList>
    </citation>
    <scope>NUCLEOTIDE SEQUENCE [LARGE SCALE GENOMIC DNA]</scope>
    <source>
        <strain evidence="4 5">DSM 17678</strain>
    </source>
</reference>
<evidence type="ECO:0000313" key="4">
    <source>
        <dbReference type="EMBL" id="EFM64905.1"/>
    </source>
</evidence>
<dbReference type="Pfam" id="PF07685">
    <property type="entry name" value="GATase_3"/>
    <property type="match status" value="1"/>
</dbReference>
<evidence type="ECO:0000256" key="2">
    <source>
        <dbReference type="HAMAP-Rule" id="MF_00028"/>
    </source>
</evidence>
<dbReference type="STRING" id="596315.HMPREF0634_1264"/>
<dbReference type="AlphaFoldDB" id="E0E2D4"/>
<keyword evidence="5" id="KW-1185">Reference proteome</keyword>
<keyword evidence="4" id="KW-0436">Ligase</keyword>
<dbReference type="Gene3D" id="3.40.50.880">
    <property type="match status" value="1"/>
</dbReference>
<dbReference type="GeneID" id="84800382"/>
<dbReference type="CDD" id="cd01750">
    <property type="entry name" value="GATase1_CobQ"/>
    <property type="match status" value="1"/>
</dbReference>
<dbReference type="InterPro" id="IPR004459">
    <property type="entry name" value="CobQ_synth"/>
</dbReference>
<accession>E0E2D4</accession>
<sequence length="500" mass="55699">MNNIMFQGTASNVGKSIISAGICRILWKDGYKVGPFKSQNMSLNSYIDKYGGEMGRAQVFQAEACHLLPRAYMNPILLKPSGNNMSQLIMKGKFVRNISSRDYQALKPDLVGWLDQVYQRYQKDFDIVVLEGAGSPVEININKLDISNMEMARIADAPVVLIADIDRGGVFASVVGTLSLMSEEERARVKGVIINKFRGKKDYFAEGVRLLEDIIKIPVLGVVPYQKLGIEEEDGVSEKTYQKSKQDYRQDTLNVAVLKLDHMSNYTDFNVFEHIEGLNLSYISPDKGLEGFGGQGGLGGPDMLVIPGSKNTIGDMKRLNQSPMRDQILEYAKRGGLIIGLCGGYQILGQTLRDDQALDGSQGQVDGLGLLDVYTVFAKEKKTGQVKWTFDREEGYFSGLGGSKIEGYETHLGRTYPGPEDSYKIKDGHILGTYCHGLFDSAEFLSGLLNNIAKKKGLSRDFEVKDYKAIKEAEYDKLADLVRNNIDMEKVYKIIFDRDI</sequence>
<feature type="active site" evidence="2">
    <location>
        <position position="436"/>
    </location>
</feature>
<gene>
    <name evidence="2 4" type="primary">cobQ</name>
    <name evidence="4" type="ORF">HMPREF0634_1264</name>
</gene>
<dbReference type="PANTHER" id="PTHR21343">
    <property type="entry name" value="DETHIOBIOTIN SYNTHETASE"/>
    <property type="match status" value="1"/>
</dbReference>
<dbReference type="Pfam" id="PF13500">
    <property type="entry name" value="AAA_26"/>
    <property type="match status" value="1"/>
</dbReference>
<dbReference type="CDD" id="cd05389">
    <property type="entry name" value="CobQ_N"/>
    <property type="match status" value="1"/>
</dbReference>
<feature type="active site" description="Nucleophile" evidence="2">
    <location>
        <position position="342"/>
    </location>
</feature>
<dbReference type="PROSITE" id="PS51274">
    <property type="entry name" value="GATASE_COBBQ"/>
    <property type="match status" value="1"/>
</dbReference>
<keyword evidence="1 2" id="KW-0315">Glutamine amidotransferase</keyword>
<evidence type="ECO:0000259" key="3">
    <source>
        <dbReference type="Pfam" id="PF07685"/>
    </source>
</evidence>
<proteinExistence type="inferred from homology"/>
<dbReference type="InterPro" id="IPR047045">
    <property type="entry name" value="CobQ_N"/>
</dbReference>
<keyword evidence="2" id="KW-0169">Cobalamin biosynthesis</keyword>
<dbReference type="SUPFAM" id="SSF52540">
    <property type="entry name" value="P-loop containing nucleoside triphosphate hydrolases"/>
    <property type="match status" value="1"/>
</dbReference>
<comment type="similarity">
    <text evidence="2">Belongs to the CobB/CobQ family. CobQ subfamily.</text>
</comment>
<dbReference type="NCBIfam" id="NF001989">
    <property type="entry name" value="PRK00784.1"/>
    <property type="match status" value="1"/>
</dbReference>
<organism evidence="4 5">
    <name type="scientific">Peptostreptococcus stomatis DSM 17678</name>
    <dbReference type="NCBI Taxonomy" id="596315"/>
    <lineage>
        <taxon>Bacteria</taxon>
        <taxon>Bacillati</taxon>
        <taxon>Bacillota</taxon>
        <taxon>Clostridia</taxon>
        <taxon>Peptostreptococcales</taxon>
        <taxon>Peptostreptococcaceae</taxon>
        <taxon>Peptostreptococcus</taxon>
    </lineage>
</organism>
<dbReference type="EMBL" id="ADGQ01000035">
    <property type="protein sequence ID" value="EFM64905.1"/>
    <property type="molecule type" value="Genomic_DNA"/>
</dbReference>
<dbReference type="NCBIfam" id="TIGR00313">
    <property type="entry name" value="cobQ"/>
    <property type="match status" value="1"/>
</dbReference>
<dbReference type="InterPro" id="IPR011698">
    <property type="entry name" value="GATase_3"/>
</dbReference>
<feature type="domain" description="CobB/CobQ-like glutamine amidotransferase" evidence="3">
    <location>
        <begin position="254"/>
        <end position="443"/>
    </location>
</feature>
<dbReference type="RefSeq" id="WP_007788988.1">
    <property type="nucleotide sequence ID" value="NZ_ADGQ01000035.1"/>
</dbReference>
<comment type="pathway">
    <text evidence="2">Cofactor biosynthesis; adenosylcobalamin biosynthesis.</text>
</comment>
<dbReference type="InterPro" id="IPR033949">
    <property type="entry name" value="CobQ_GATase1"/>
</dbReference>
<evidence type="ECO:0000313" key="5">
    <source>
        <dbReference type="Proteomes" id="UP000003244"/>
    </source>
</evidence>
<dbReference type="GO" id="GO:0015420">
    <property type="term" value="F:ABC-type vitamin B12 transporter activity"/>
    <property type="evidence" value="ECO:0007669"/>
    <property type="project" value="UniProtKB-UniRule"/>
</dbReference>
<dbReference type="GO" id="GO:0009236">
    <property type="term" value="P:cobalamin biosynthetic process"/>
    <property type="evidence" value="ECO:0007669"/>
    <property type="project" value="UniProtKB-UniRule"/>
</dbReference>